<dbReference type="RefSeq" id="WP_108825445.1">
    <property type="nucleotide sequence ID" value="NZ_CP023004.1"/>
</dbReference>
<evidence type="ECO:0000313" key="3">
    <source>
        <dbReference type="EMBL" id="AWI09634.1"/>
    </source>
</evidence>
<protein>
    <recommendedName>
        <fullName evidence="2">Fido domain-containing protein</fullName>
    </recommendedName>
</protein>
<dbReference type="Proteomes" id="UP000244896">
    <property type="component" value="Chromosome"/>
</dbReference>
<dbReference type="OrthoDB" id="9813719at2"/>
<accession>A0A2U8E500</accession>
<reference evidence="3 4" key="1">
    <citation type="journal article" date="2018" name="Syst. Appl. Microbiol.">
        <title>Ereboglobus luteus gen. nov. sp. nov. from cockroach guts, and new insights into the oxygen relationship of the genera Opitutus and Didymococcus (Verrucomicrobia: Opitutaceae).</title>
        <authorList>
            <person name="Tegtmeier D."/>
            <person name="Belitz A."/>
            <person name="Radek R."/>
            <person name="Heimerl T."/>
            <person name="Brune A."/>
        </authorList>
    </citation>
    <scope>NUCLEOTIDE SEQUENCE [LARGE SCALE GENOMIC DNA]</scope>
    <source>
        <strain evidence="3 4">Ho45</strain>
    </source>
</reference>
<dbReference type="InterPro" id="IPR036597">
    <property type="entry name" value="Fido-like_dom_sf"/>
</dbReference>
<dbReference type="Pfam" id="PF02661">
    <property type="entry name" value="Fic"/>
    <property type="match status" value="1"/>
</dbReference>
<name>A0A2U8E500_9BACT</name>
<dbReference type="PANTHER" id="PTHR13504">
    <property type="entry name" value="FIDO DOMAIN-CONTAINING PROTEIN DDB_G0283145"/>
    <property type="match status" value="1"/>
</dbReference>
<dbReference type="EMBL" id="CP023004">
    <property type="protein sequence ID" value="AWI09634.1"/>
    <property type="molecule type" value="Genomic_DNA"/>
</dbReference>
<proteinExistence type="predicted"/>
<dbReference type="InterPro" id="IPR013436">
    <property type="entry name" value="Mobile_mystery_prot_B"/>
</dbReference>
<dbReference type="InterPro" id="IPR003812">
    <property type="entry name" value="Fido"/>
</dbReference>
<organism evidence="3 4">
    <name type="scientific">Ereboglobus luteus</name>
    <dbReference type="NCBI Taxonomy" id="1796921"/>
    <lineage>
        <taxon>Bacteria</taxon>
        <taxon>Pseudomonadati</taxon>
        <taxon>Verrucomicrobiota</taxon>
        <taxon>Opitutia</taxon>
        <taxon>Opitutales</taxon>
        <taxon>Opitutaceae</taxon>
        <taxon>Ereboglobus</taxon>
    </lineage>
</organism>
<gene>
    <name evidence="3" type="ORF">CKA38_10590</name>
</gene>
<dbReference type="InterPro" id="IPR040198">
    <property type="entry name" value="Fido_containing"/>
</dbReference>
<dbReference type="PANTHER" id="PTHR13504:SF39">
    <property type="entry name" value="CELL FILAMENTATION PROTEIN"/>
    <property type="match status" value="1"/>
</dbReference>
<feature type="domain" description="Fido" evidence="2">
    <location>
        <begin position="60"/>
        <end position="199"/>
    </location>
</feature>
<evidence type="ECO:0000256" key="1">
    <source>
        <dbReference type="PIRSR" id="PIRSR640198-1"/>
    </source>
</evidence>
<evidence type="ECO:0000313" key="4">
    <source>
        <dbReference type="Proteomes" id="UP000244896"/>
    </source>
</evidence>
<feature type="active site" evidence="1">
    <location>
        <position position="134"/>
    </location>
</feature>
<sequence>MNSIFSAGDDAQTPLAPEELHSLKLSLSTRGQLNEVERLNINEARVWAMSKSVLKRADLATDFFARELHRRMFNQVWKWAGQYRTTERNLGWEWHRIPEGMRVLMDDFRAWVQYATYPLDEAAVRLHHRMVVIHPWPNGNGRHSRLLADVLLAANGGKPLTWGSGSNLAQSGDVRANYIAALKEADQGDMQRLIAFAKS</sequence>
<evidence type="ECO:0000259" key="2">
    <source>
        <dbReference type="PROSITE" id="PS51459"/>
    </source>
</evidence>
<dbReference type="AlphaFoldDB" id="A0A2U8E500"/>
<dbReference type="PROSITE" id="PS51459">
    <property type="entry name" value="FIDO"/>
    <property type="match status" value="1"/>
</dbReference>
<keyword evidence="4" id="KW-1185">Reference proteome</keyword>
<dbReference type="Gene3D" id="1.10.3290.10">
    <property type="entry name" value="Fido-like domain"/>
    <property type="match status" value="1"/>
</dbReference>
<dbReference type="NCBIfam" id="TIGR02613">
    <property type="entry name" value="mob_myst_B"/>
    <property type="match status" value="1"/>
</dbReference>
<dbReference type="KEGG" id="elut:CKA38_10590"/>
<dbReference type="SUPFAM" id="SSF140931">
    <property type="entry name" value="Fic-like"/>
    <property type="match status" value="1"/>
</dbReference>